<accession>A0A0B6YE92</accession>
<feature type="region of interest" description="Disordered" evidence="1">
    <location>
        <begin position="1"/>
        <end position="22"/>
    </location>
</feature>
<evidence type="ECO:0000256" key="1">
    <source>
        <dbReference type="SAM" id="MobiDB-lite"/>
    </source>
</evidence>
<dbReference type="GO" id="GO:0005814">
    <property type="term" value="C:centriole"/>
    <property type="evidence" value="ECO:0007669"/>
    <property type="project" value="TreeGrafter"/>
</dbReference>
<reference evidence="2" key="1">
    <citation type="submission" date="2014-12" db="EMBL/GenBank/DDBJ databases">
        <title>Insight into the proteome of Arion vulgaris.</title>
        <authorList>
            <person name="Aradska J."/>
            <person name="Bulat T."/>
            <person name="Smidak R."/>
            <person name="Sarate P."/>
            <person name="Gangsoo J."/>
            <person name="Sialana F."/>
            <person name="Bilban M."/>
            <person name="Lubec G."/>
        </authorList>
    </citation>
    <scope>NUCLEOTIDE SEQUENCE</scope>
    <source>
        <tissue evidence="2">Skin</tissue>
    </source>
</reference>
<dbReference type="InterPro" id="IPR026652">
    <property type="entry name" value="CEP128"/>
</dbReference>
<gene>
    <name evidence="2" type="primary">ORF22894</name>
</gene>
<dbReference type="PANTHER" id="PTHR46657:SF1">
    <property type="entry name" value="CENTROSOMAL PROTEIN OF 128 KDA"/>
    <property type="match status" value="1"/>
</dbReference>
<name>A0A0B6YE92_9EUPU</name>
<dbReference type="EMBL" id="HACG01007604">
    <property type="protein sequence ID" value="CEK54469.1"/>
    <property type="molecule type" value="Transcribed_RNA"/>
</dbReference>
<evidence type="ECO:0000313" key="2">
    <source>
        <dbReference type="EMBL" id="CEK54469.1"/>
    </source>
</evidence>
<protein>
    <submittedName>
        <fullName evidence="2">Uncharacterized protein</fullName>
    </submittedName>
</protein>
<dbReference type="AlphaFoldDB" id="A0A0B6YE92"/>
<feature type="region of interest" description="Disordered" evidence="1">
    <location>
        <begin position="78"/>
        <end position="107"/>
    </location>
</feature>
<proteinExistence type="predicted"/>
<organism evidence="2">
    <name type="scientific">Arion vulgaris</name>
    <dbReference type="NCBI Taxonomy" id="1028688"/>
    <lineage>
        <taxon>Eukaryota</taxon>
        <taxon>Metazoa</taxon>
        <taxon>Spiralia</taxon>
        <taxon>Lophotrochozoa</taxon>
        <taxon>Mollusca</taxon>
        <taxon>Gastropoda</taxon>
        <taxon>Heterobranchia</taxon>
        <taxon>Euthyneura</taxon>
        <taxon>Panpulmonata</taxon>
        <taxon>Eupulmonata</taxon>
        <taxon>Stylommatophora</taxon>
        <taxon>Helicina</taxon>
        <taxon>Arionoidea</taxon>
        <taxon>Arionidae</taxon>
        <taxon>Arion</taxon>
    </lineage>
</organism>
<sequence length="219" mass="25579">SSESDDYHSAPHIQQYHSQANEDRLYRLTSNLQDTTRNLKDLDRMLDDYTSLGQSKKSAIDRIRGDLDRTQDDIRYEHHRGHIIDRDYESDSENYSSPSKSQHPRHRSAVRFADDMNRELHGIHQSVRDISSEQMKLEESFNKEMDRRERLESDTRRSLQDLNSTLKGVSGLDPLSARVEKRLQAIQSEIRAERQVLDRDRNGDFNTLSSELRNAIHSA</sequence>
<dbReference type="GO" id="GO:0000922">
    <property type="term" value="C:spindle pole"/>
    <property type="evidence" value="ECO:0007669"/>
    <property type="project" value="TreeGrafter"/>
</dbReference>
<feature type="non-terminal residue" evidence="2">
    <location>
        <position position="219"/>
    </location>
</feature>
<feature type="compositionally biased region" description="Basic and acidic residues" evidence="1">
    <location>
        <begin position="78"/>
        <end position="89"/>
    </location>
</feature>
<dbReference type="PANTHER" id="PTHR46657">
    <property type="entry name" value="CENTROSOMAL PROTEIN OF 128 KDA"/>
    <property type="match status" value="1"/>
</dbReference>
<feature type="non-terminal residue" evidence="2">
    <location>
        <position position="1"/>
    </location>
</feature>